<dbReference type="EC" id="3.6.1.9" evidence="3"/>
<name>A0A5R8QHH7_9FIRM</name>
<comment type="function">
    <text evidence="3">Nucleoside triphosphate pyrophosphatase that hydrolyzes dTTP and UTP. May have a dual role in cell division arrest and in preventing the incorporation of modified nucleotides into cellular nucleic acids.</text>
</comment>
<dbReference type="NCBIfam" id="TIGR00172">
    <property type="entry name" value="maf"/>
    <property type="match status" value="1"/>
</dbReference>
<dbReference type="GO" id="GO:0005737">
    <property type="term" value="C:cytoplasm"/>
    <property type="evidence" value="ECO:0007669"/>
    <property type="project" value="UniProtKB-SubCell"/>
</dbReference>
<keyword evidence="3" id="KW-0546">Nucleotide metabolism</keyword>
<comment type="caution">
    <text evidence="4">The sequence shown here is derived from an EMBL/GenBank/DDBJ whole genome shotgun (WGS) entry which is preliminary data.</text>
</comment>
<reference evidence="4 5" key="1">
    <citation type="submission" date="2019-05" db="EMBL/GenBank/DDBJ databases">
        <title>Culicoidintestinum kansasii gen. nov., sp. nov. from the gastrointestinal tract of the biting midge, Culicoides sonorensis.</title>
        <authorList>
            <person name="Neupane S."/>
            <person name="Ghosh A."/>
            <person name="Gunther S."/>
            <person name="Martin K."/>
            <person name="Zurek L."/>
        </authorList>
    </citation>
    <scope>NUCLEOTIDE SEQUENCE [LARGE SCALE GENOMIC DNA]</scope>
    <source>
        <strain evidence="4 5">CS-1</strain>
    </source>
</reference>
<dbReference type="PANTHER" id="PTHR43213:SF5">
    <property type="entry name" value="BIFUNCTIONAL DTTP_UTP PYROPHOSPHATASE_METHYLTRANSFERASE PROTEIN-RELATED"/>
    <property type="match status" value="1"/>
</dbReference>
<dbReference type="InterPro" id="IPR003697">
    <property type="entry name" value="Maf-like"/>
</dbReference>
<dbReference type="PIRSF" id="PIRSF006305">
    <property type="entry name" value="Maf"/>
    <property type="match status" value="1"/>
</dbReference>
<dbReference type="SUPFAM" id="SSF52972">
    <property type="entry name" value="ITPase-like"/>
    <property type="match status" value="1"/>
</dbReference>
<dbReference type="Gene3D" id="3.90.950.10">
    <property type="match status" value="1"/>
</dbReference>
<proteinExistence type="inferred from homology"/>
<dbReference type="HAMAP" id="MF_00528">
    <property type="entry name" value="Maf"/>
    <property type="match status" value="1"/>
</dbReference>
<evidence type="ECO:0000313" key="4">
    <source>
        <dbReference type="EMBL" id="TLG77499.1"/>
    </source>
</evidence>
<comment type="cofactor">
    <cofactor evidence="1 3">
        <name>a divalent metal cation</name>
        <dbReference type="ChEBI" id="CHEBI:60240"/>
    </cofactor>
</comment>
<dbReference type="CDD" id="cd00555">
    <property type="entry name" value="Maf"/>
    <property type="match status" value="1"/>
</dbReference>
<dbReference type="GO" id="GO:0036218">
    <property type="term" value="F:dTTP diphosphatase activity"/>
    <property type="evidence" value="ECO:0007669"/>
    <property type="project" value="RHEA"/>
</dbReference>
<comment type="subcellular location">
    <subcellularLocation>
        <location evidence="3">Cytoplasm</location>
    </subcellularLocation>
</comment>
<dbReference type="GO" id="GO:0036221">
    <property type="term" value="F:UTP diphosphatase activity"/>
    <property type="evidence" value="ECO:0007669"/>
    <property type="project" value="RHEA"/>
</dbReference>
<sequence length="189" mass="20573">MIPVILASGSPRRKELLATTNIPFTIINSAVDEVEKPGLAPSDLVQDLASQKAAAVAEQYPNHIIIGADTLVFLGAERFGKPKDEHDACRMLTALSGTTHSVYTGVVLRYNQQSYGFTACTNISFNQFDDDFIDQYIASGSPMDKAGSYGIQDLPPALIAKIDGEFDTVMGFPREAFKTAYDDFLKTII</sequence>
<dbReference type="InterPro" id="IPR029001">
    <property type="entry name" value="ITPase-like_fam"/>
</dbReference>
<comment type="catalytic activity">
    <reaction evidence="3">
        <text>dTTP + H2O = dTMP + diphosphate + H(+)</text>
        <dbReference type="Rhea" id="RHEA:28534"/>
        <dbReference type="ChEBI" id="CHEBI:15377"/>
        <dbReference type="ChEBI" id="CHEBI:15378"/>
        <dbReference type="ChEBI" id="CHEBI:33019"/>
        <dbReference type="ChEBI" id="CHEBI:37568"/>
        <dbReference type="ChEBI" id="CHEBI:63528"/>
        <dbReference type="EC" id="3.6.1.9"/>
    </reaction>
</comment>
<gene>
    <name evidence="4" type="primary">maf</name>
    <name evidence="4" type="ORF">FEZ08_02435</name>
</gene>
<accession>A0A5R8QHH7</accession>
<dbReference type="InParanoid" id="A0A5R8QHH7"/>
<comment type="caution">
    <text evidence="3">Lacks conserved residue(s) required for the propagation of feature annotation.</text>
</comment>
<comment type="similarity">
    <text evidence="3">Belongs to the Maf family. YhdE subfamily.</text>
</comment>
<feature type="site" description="Important for substrate specificity" evidence="3">
    <location>
        <position position="152"/>
    </location>
</feature>
<dbReference type="OrthoDB" id="9807767at2"/>
<evidence type="ECO:0000256" key="3">
    <source>
        <dbReference type="HAMAP-Rule" id="MF_00528"/>
    </source>
</evidence>
<dbReference type="FunCoup" id="A0A5R8QHH7">
    <property type="interactions" value="299"/>
</dbReference>
<dbReference type="Pfam" id="PF02545">
    <property type="entry name" value="Maf"/>
    <property type="match status" value="1"/>
</dbReference>
<dbReference type="Proteomes" id="UP000306912">
    <property type="component" value="Unassembled WGS sequence"/>
</dbReference>
<organism evidence="4 5">
    <name type="scientific">Culicoidibacter larvae</name>
    <dbReference type="NCBI Taxonomy" id="2579976"/>
    <lineage>
        <taxon>Bacteria</taxon>
        <taxon>Bacillati</taxon>
        <taxon>Bacillota</taxon>
        <taxon>Culicoidibacteria</taxon>
        <taxon>Culicoidibacterales</taxon>
        <taxon>Culicoidibacteraceae</taxon>
        <taxon>Culicoidibacter</taxon>
    </lineage>
</organism>
<keyword evidence="5" id="KW-1185">Reference proteome</keyword>
<dbReference type="GO" id="GO:0009117">
    <property type="term" value="P:nucleotide metabolic process"/>
    <property type="evidence" value="ECO:0007669"/>
    <property type="project" value="UniProtKB-KW"/>
</dbReference>
<dbReference type="EMBL" id="VBWP01000001">
    <property type="protein sequence ID" value="TLG77499.1"/>
    <property type="molecule type" value="Genomic_DNA"/>
</dbReference>
<feature type="site" description="Important for substrate specificity" evidence="3">
    <location>
        <position position="70"/>
    </location>
</feature>
<keyword evidence="2 3" id="KW-0378">Hydrolase</keyword>
<feature type="site" description="Important for substrate specificity" evidence="3">
    <location>
        <position position="12"/>
    </location>
</feature>
<protein>
    <recommendedName>
        <fullName evidence="3">dTTP/UTP pyrophosphatase</fullName>
        <shortName evidence="3">dTTPase/UTPase</shortName>
        <ecNumber evidence="3">3.6.1.9</ecNumber>
    </recommendedName>
    <alternativeName>
        <fullName evidence="3">Nucleoside triphosphate pyrophosphatase</fullName>
    </alternativeName>
    <alternativeName>
        <fullName evidence="3">Nucleotide pyrophosphatase</fullName>
        <shortName evidence="3">Nucleotide PPase</shortName>
    </alternativeName>
</protein>
<evidence type="ECO:0000256" key="1">
    <source>
        <dbReference type="ARBA" id="ARBA00001968"/>
    </source>
</evidence>
<dbReference type="RefSeq" id="WP_138190109.1">
    <property type="nucleotide sequence ID" value="NZ_VBWP01000001.1"/>
</dbReference>
<dbReference type="AlphaFoldDB" id="A0A5R8QHH7"/>
<feature type="active site" description="Proton acceptor" evidence="3">
    <location>
        <position position="69"/>
    </location>
</feature>
<dbReference type="PANTHER" id="PTHR43213">
    <property type="entry name" value="BIFUNCTIONAL DTTP/UTP PYROPHOSPHATASE/METHYLTRANSFERASE PROTEIN-RELATED"/>
    <property type="match status" value="1"/>
</dbReference>
<evidence type="ECO:0000256" key="2">
    <source>
        <dbReference type="ARBA" id="ARBA00022801"/>
    </source>
</evidence>
<evidence type="ECO:0000313" key="5">
    <source>
        <dbReference type="Proteomes" id="UP000306912"/>
    </source>
</evidence>
<keyword evidence="3" id="KW-0963">Cytoplasm</keyword>
<comment type="catalytic activity">
    <reaction evidence="3">
        <text>UTP + H2O = UMP + diphosphate + H(+)</text>
        <dbReference type="Rhea" id="RHEA:29395"/>
        <dbReference type="ChEBI" id="CHEBI:15377"/>
        <dbReference type="ChEBI" id="CHEBI:15378"/>
        <dbReference type="ChEBI" id="CHEBI:33019"/>
        <dbReference type="ChEBI" id="CHEBI:46398"/>
        <dbReference type="ChEBI" id="CHEBI:57865"/>
        <dbReference type="EC" id="3.6.1.9"/>
    </reaction>
</comment>